<keyword evidence="4" id="KW-1185">Reference proteome</keyword>
<feature type="compositionally biased region" description="Basic and acidic residues" evidence="2">
    <location>
        <begin position="135"/>
        <end position="145"/>
    </location>
</feature>
<keyword evidence="1" id="KW-0175">Coiled coil</keyword>
<proteinExistence type="predicted"/>
<comment type="caution">
    <text evidence="3">The sequence shown here is derived from an EMBL/GenBank/DDBJ whole genome shotgun (WGS) entry which is preliminary data.</text>
</comment>
<evidence type="ECO:0000313" key="4">
    <source>
        <dbReference type="Proteomes" id="UP000770661"/>
    </source>
</evidence>
<feature type="coiled-coil region" evidence="1">
    <location>
        <begin position="45"/>
        <end position="72"/>
    </location>
</feature>
<dbReference type="Proteomes" id="UP000770661">
    <property type="component" value="Unassembled WGS sequence"/>
</dbReference>
<gene>
    <name evidence="3" type="primary">SASS6</name>
    <name evidence="3" type="ORF">GWK47_035847</name>
</gene>
<evidence type="ECO:0000256" key="2">
    <source>
        <dbReference type="SAM" id="MobiDB-lite"/>
    </source>
</evidence>
<feature type="compositionally biased region" description="Polar residues" evidence="2">
    <location>
        <begin position="94"/>
        <end position="108"/>
    </location>
</feature>
<feature type="region of interest" description="Disordered" evidence="2">
    <location>
        <begin position="173"/>
        <end position="214"/>
    </location>
</feature>
<name>A0A8J5CZ85_CHIOP</name>
<protein>
    <submittedName>
        <fullName evidence="3">Spindle assembly abnormal protein 6</fullName>
    </submittedName>
</protein>
<accession>A0A8J5CZ85</accession>
<dbReference type="EMBL" id="JACEEZ010003972">
    <property type="protein sequence ID" value="KAG0726799.1"/>
    <property type="molecule type" value="Genomic_DNA"/>
</dbReference>
<dbReference type="PANTHER" id="PTHR44281">
    <property type="entry name" value="SPINDLE ASSEMBLY ABNORMAL PROTEIN 6 HOMOLOG"/>
    <property type="match status" value="1"/>
</dbReference>
<dbReference type="PANTHER" id="PTHR44281:SF2">
    <property type="entry name" value="SPINDLE ASSEMBLY ABNORMAL PROTEIN 6 HOMOLOG"/>
    <property type="match status" value="1"/>
</dbReference>
<evidence type="ECO:0000256" key="1">
    <source>
        <dbReference type="SAM" id="Coils"/>
    </source>
</evidence>
<evidence type="ECO:0000313" key="3">
    <source>
        <dbReference type="EMBL" id="KAG0726799.1"/>
    </source>
</evidence>
<dbReference type="OrthoDB" id="49058at2759"/>
<feature type="region of interest" description="Disordered" evidence="2">
    <location>
        <begin position="88"/>
        <end position="145"/>
    </location>
</feature>
<organism evidence="3 4">
    <name type="scientific">Chionoecetes opilio</name>
    <name type="common">Atlantic snow crab</name>
    <name type="synonym">Cancer opilio</name>
    <dbReference type="NCBI Taxonomy" id="41210"/>
    <lineage>
        <taxon>Eukaryota</taxon>
        <taxon>Metazoa</taxon>
        <taxon>Ecdysozoa</taxon>
        <taxon>Arthropoda</taxon>
        <taxon>Crustacea</taxon>
        <taxon>Multicrustacea</taxon>
        <taxon>Malacostraca</taxon>
        <taxon>Eumalacostraca</taxon>
        <taxon>Eucarida</taxon>
        <taxon>Decapoda</taxon>
        <taxon>Pleocyemata</taxon>
        <taxon>Brachyura</taxon>
        <taxon>Eubrachyura</taxon>
        <taxon>Majoidea</taxon>
        <taxon>Majidae</taxon>
        <taxon>Chionoecetes</taxon>
    </lineage>
</organism>
<dbReference type="AlphaFoldDB" id="A0A8J5CZ85"/>
<reference evidence="3" key="1">
    <citation type="submission" date="2020-07" db="EMBL/GenBank/DDBJ databases">
        <title>The High-quality genome of the commercially important snow crab, Chionoecetes opilio.</title>
        <authorList>
            <person name="Jeong J.-H."/>
            <person name="Ryu S."/>
        </authorList>
    </citation>
    <scope>NUCLEOTIDE SEQUENCE</scope>
    <source>
        <strain evidence="3">MADBK_172401_WGS</strain>
        <tissue evidence="3">Digestive gland</tissue>
    </source>
</reference>
<sequence length="299" mass="33027">MTSKVRGTALMEQDKILAEKDARLTHLSEQLQTSTSKVSELTLERDQLHKHLQDSTNKLQEQEKTLQTNENVISWLNKQLNRLAELHRKPPHGSTLSHASHTQSSIRNMGTIPPIPEEISPRAPDESPPTNEKVAAGKENHDGLDPKYLEPTKPASIGVHGLGLLRANACQPSTQDADAKKSKNNMQCSEKGRSVSVGGAERGHHRRPPGPGPRTQCMGWWLITCHETQSSESTGVIHNKAGKGGFLRNPLIKLGSYKALQHVYSQQSQASLHNATLDPLRVHSFYQSEFVLTPCLSSF</sequence>